<keyword evidence="2" id="KW-0472">Membrane</keyword>
<reference evidence="3 4" key="1">
    <citation type="submission" date="2020-08" db="EMBL/GenBank/DDBJ databases">
        <title>Sequencing the genomes of 1000 actinobacteria strains.</title>
        <authorList>
            <person name="Klenk H.-P."/>
        </authorList>
    </citation>
    <scope>NUCLEOTIDE SEQUENCE [LARGE SCALE GENOMIC DNA]</scope>
    <source>
        <strain evidence="3 4">DSM 102030</strain>
    </source>
</reference>
<comment type="caution">
    <text evidence="3">The sequence shown here is derived from an EMBL/GenBank/DDBJ whole genome shotgun (WGS) entry which is preliminary data.</text>
</comment>
<feature type="transmembrane region" description="Helical" evidence="2">
    <location>
        <begin position="233"/>
        <end position="253"/>
    </location>
</feature>
<feature type="compositionally biased region" description="Polar residues" evidence="1">
    <location>
        <begin position="1"/>
        <end position="14"/>
    </location>
</feature>
<keyword evidence="2" id="KW-0812">Transmembrane</keyword>
<protein>
    <submittedName>
        <fullName evidence="3">Uncharacterized protein</fullName>
    </submittedName>
</protein>
<feature type="compositionally biased region" description="Basic and acidic residues" evidence="1">
    <location>
        <begin position="168"/>
        <end position="200"/>
    </location>
</feature>
<organism evidence="3 4">
    <name type="scientific">Lipingzhangella halophila</name>
    <dbReference type="NCBI Taxonomy" id="1783352"/>
    <lineage>
        <taxon>Bacteria</taxon>
        <taxon>Bacillati</taxon>
        <taxon>Actinomycetota</taxon>
        <taxon>Actinomycetes</taxon>
        <taxon>Streptosporangiales</taxon>
        <taxon>Nocardiopsidaceae</taxon>
        <taxon>Lipingzhangella</taxon>
    </lineage>
</organism>
<sequence>MTSDDPIQSGTVTASYFWDDGSGTNGDTGAPASGEPMQKGLFASPSWPLGTEGYVEYNGKKADFFVGDRGPGDPAQNCDVLLDIDGETFAELTGESFDTESYTVSGGDGHIEVEYHITEWGDGDGNEGAPHAMGDEGNRCEEAVSEPSGESEQRDDQEQDEAAAEAQQQREEQQQKLADLGERQDAAERKEQELQDRQQEIDTGGDGGGRGTQAETATSDMSGIELAGNDAPLAAGVLTLAALPAVIVALLFAKWRPAPERKRAATGTPGNGRHRKARTSPVGHLRRLLPGSTG</sequence>
<name>A0A7W7RIE1_9ACTN</name>
<keyword evidence="2" id="KW-1133">Transmembrane helix</keyword>
<dbReference type="AlphaFoldDB" id="A0A7W7RIE1"/>
<feature type="region of interest" description="Disordered" evidence="1">
    <location>
        <begin position="1"/>
        <end position="41"/>
    </location>
</feature>
<proteinExistence type="predicted"/>
<feature type="region of interest" description="Disordered" evidence="1">
    <location>
        <begin position="119"/>
        <end position="218"/>
    </location>
</feature>
<evidence type="ECO:0000313" key="4">
    <source>
        <dbReference type="Proteomes" id="UP000523007"/>
    </source>
</evidence>
<gene>
    <name evidence="3" type="ORF">F4561_003406</name>
</gene>
<evidence type="ECO:0000256" key="1">
    <source>
        <dbReference type="SAM" id="MobiDB-lite"/>
    </source>
</evidence>
<dbReference type="RefSeq" id="WP_184580117.1">
    <property type="nucleotide sequence ID" value="NZ_JACHJT010000001.1"/>
</dbReference>
<accession>A0A7W7RIE1</accession>
<dbReference type="Proteomes" id="UP000523007">
    <property type="component" value="Unassembled WGS sequence"/>
</dbReference>
<feature type="compositionally biased region" description="Basic and acidic residues" evidence="1">
    <location>
        <begin position="133"/>
        <end position="142"/>
    </location>
</feature>
<feature type="region of interest" description="Disordered" evidence="1">
    <location>
        <begin position="260"/>
        <end position="294"/>
    </location>
</feature>
<keyword evidence="4" id="KW-1185">Reference proteome</keyword>
<evidence type="ECO:0000313" key="3">
    <source>
        <dbReference type="EMBL" id="MBB4932586.1"/>
    </source>
</evidence>
<dbReference type="EMBL" id="JACHJT010000001">
    <property type="protein sequence ID" value="MBB4932586.1"/>
    <property type="molecule type" value="Genomic_DNA"/>
</dbReference>
<evidence type="ECO:0000256" key="2">
    <source>
        <dbReference type="SAM" id="Phobius"/>
    </source>
</evidence>